<dbReference type="OMA" id="HENQAGP"/>
<dbReference type="STRING" id="42514.ENSPNAP00000026369"/>
<dbReference type="Ensembl" id="ENSPNAT00000005304.2">
    <property type="protein sequence ID" value="ENSPNAP00000026369.1"/>
    <property type="gene ID" value="ENSPNAG00000011658.2"/>
</dbReference>
<feature type="compositionally biased region" description="Polar residues" evidence="1">
    <location>
        <begin position="1034"/>
        <end position="1045"/>
    </location>
</feature>
<feature type="region of interest" description="Disordered" evidence="1">
    <location>
        <begin position="224"/>
        <end position="244"/>
    </location>
</feature>
<organism evidence="3 4">
    <name type="scientific">Pygocentrus nattereri</name>
    <name type="common">Red-bellied piranha</name>
    <dbReference type="NCBI Taxonomy" id="42514"/>
    <lineage>
        <taxon>Eukaryota</taxon>
        <taxon>Metazoa</taxon>
        <taxon>Chordata</taxon>
        <taxon>Craniata</taxon>
        <taxon>Vertebrata</taxon>
        <taxon>Euteleostomi</taxon>
        <taxon>Actinopterygii</taxon>
        <taxon>Neopterygii</taxon>
        <taxon>Teleostei</taxon>
        <taxon>Ostariophysi</taxon>
        <taxon>Characiformes</taxon>
        <taxon>Characoidei</taxon>
        <taxon>Pygocentrus</taxon>
    </lineage>
</organism>
<evidence type="ECO:0000313" key="4">
    <source>
        <dbReference type="Proteomes" id="UP001501920"/>
    </source>
</evidence>
<dbReference type="SMART" id="SM00317">
    <property type="entry name" value="SET"/>
    <property type="match status" value="1"/>
</dbReference>
<feature type="region of interest" description="Disordered" evidence="1">
    <location>
        <begin position="371"/>
        <end position="434"/>
    </location>
</feature>
<evidence type="ECO:0000256" key="1">
    <source>
        <dbReference type="SAM" id="MobiDB-lite"/>
    </source>
</evidence>
<proteinExistence type="predicted"/>
<feature type="compositionally biased region" description="Acidic residues" evidence="1">
    <location>
        <begin position="413"/>
        <end position="428"/>
    </location>
</feature>
<reference evidence="3" key="3">
    <citation type="submission" date="2025-09" db="UniProtKB">
        <authorList>
            <consortium name="Ensembl"/>
        </authorList>
    </citation>
    <scope>IDENTIFICATION</scope>
</reference>
<dbReference type="InterPro" id="IPR046341">
    <property type="entry name" value="SET_dom_sf"/>
</dbReference>
<dbReference type="PROSITE" id="PS50280">
    <property type="entry name" value="SET"/>
    <property type="match status" value="1"/>
</dbReference>
<feature type="domain" description="SET" evidence="2">
    <location>
        <begin position="51"/>
        <end position="162"/>
    </location>
</feature>
<feature type="compositionally biased region" description="Low complexity" evidence="1">
    <location>
        <begin position="392"/>
        <end position="402"/>
    </location>
</feature>
<dbReference type="Gene3D" id="2.170.270.10">
    <property type="entry name" value="SET domain"/>
    <property type="match status" value="1"/>
</dbReference>
<dbReference type="SUPFAM" id="SSF82199">
    <property type="entry name" value="SET domain"/>
    <property type="match status" value="1"/>
</dbReference>
<dbReference type="PANTHER" id="PTHR33480:SF1">
    <property type="entry name" value="TYR RECOMBINASE DOMAIN-CONTAINING PROTEIN"/>
    <property type="match status" value="1"/>
</dbReference>
<dbReference type="GeneTree" id="ENSGT00940000172751"/>
<name>A0A3B4DTQ9_PYGNA</name>
<dbReference type="Proteomes" id="UP001501920">
    <property type="component" value="Chromosome 10"/>
</dbReference>
<keyword evidence="4" id="KW-1185">Reference proteome</keyword>
<reference evidence="3" key="2">
    <citation type="submission" date="2025-08" db="UniProtKB">
        <authorList>
            <consortium name="Ensembl"/>
        </authorList>
    </citation>
    <scope>IDENTIFICATION</scope>
</reference>
<accession>A0A3B4DTQ9</accession>
<reference evidence="3 4" key="1">
    <citation type="submission" date="2020-10" db="EMBL/GenBank/DDBJ databases">
        <title>Pygocentrus nattereri (red-bellied piranha) genome, fPygNat1, primary haplotype.</title>
        <authorList>
            <person name="Myers G."/>
            <person name="Meyer A."/>
            <person name="Karagic N."/>
            <person name="Pippel M."/>
            <person name="Winkler S."/>
            <person name="Tracey A."/>
            <person name="Wood J."/>
            <person name="Formenti G."/>
            <person name="Howe K."/>
            <person name="Fedrigo O."/>
            <person name="Jarvis E.D."/>
        </authorList>
    </citation>
    <scope>NUCLEOTIDE SEQUENCE [LARGE SCALE GENOMIC DNA]</scope>
</reference>
<dbReference type="InterPro" id="IPR001214">
    <property type="entry name" value="SET_dom"/>
</dbReference>
<evidence type="ECO:0000313" key="3">
    <source>
        <dbReference type="Ensembl" id="ENSPNAP00000026369.1"/>
    </source>
</evidence>
<feature type="region of interest" description="Disordered" evidence="1">
    <location>
        <begin position="1034"/>
        <end position="1062"/>
    </location>
</feature>
<dbReference type="PANTHER" id="PTHR33480">
    <property type="entry name" value="SET DOMAIN-CONTAINING PROTEIN-RELATED"/>
    <property type="match status" value="1"/>
</dbReference>
<dbReference type="Pfam" id="PF00856">
    <property type="entry name" value="SET"/>
    <property type="match status" value="1"/>
</dbReference>
<protein>
    <recommendedName>
        <fullName evidence="2">SET domain-containing protein</fullName>
    </recommendedName>
</protein>
<dbReference type="AlphaFoldDB" id="A0A3B4DTQ9"/>
<sequence>MSVSDWLATGLPLRLQGCSESCSMVRVPAMGKRTEPTLEAKRYVCARRDKSLLESRFINAVKGYGVFATAVIPEGSFIVEYRGVLREAGQCTPDPYAYYFIHNNTRYCIDASVDDGSLGRLVNDDSNPNSRMKIISVSQVPHLCLFALCDIQPGEEITYDYGGYDLPWRRGTWLCTGSITKSEDDKEGEILLCDELLSAPETVEQMVCDQQQEACREVETSGITQQRACEEEEPSQTQKTEQEEQRICENDLHQMQLSLKNDNNEEVISRNEEPSEPQPTIQVTHEEQMEYEEQAVYSQSAEQKKEAFEEQQTCMEVEPCVKEQSHTESTEQTCENQLGSNDDFPPVKEELVCEGEQQTCDKDSSQTQPAVQMACEGEQQTCEKDSSQPAEQSSQNDQSSNPDVDDKEKVSSDEEFIPDSDTDSDANSDGEKPAIMPHQNHLVAQATKQNFCFVCGKAYNKIARHLKVHKQENFEIASAFKLRKSSKERKRILEVLRNRGNYQHNNMVLSRRTGLIKAIRTPKDNIDTQKFEYCMYCKGLFMRKELWRHIRRCTSNPDRDTPKGTKTKVLGLAAMAQCPHLQHLSEDVKKVLCGMHQDEVAQVVRNDEYVLRLAQDFFDKNSKAKERHVSVRDTVRCIGRFLIVLQKKSPIRNLAEAIKPLNFPKVIEAVKEIAEFNEETNCFALPGLARRIGLILRKYCIITAEKAFKVHDRRLIDLTTAFFKLFNDARPQFALGNRKCVTLVFGNPPLLPFVQDVRVLHCYLEKTSQHALKELIEKPTAQSYADLSKVTLAQILMFNRRHGEASQMTIKAFQERDKVQVPEDALTEFEKEFFKHYCRIEVKQIVEGQVAIILTPEMISALALLIEKREQCGVCDSNIFVFGQPKGSRYSYRGENALRICTKESGAVNPEQLRSTSFSRHIATLTQVLSLKNQELEKLAKFIGHDISVRKEYYRLPEATARLTKLCKLILAIEKGTAAELLRESLDDITLPDEIYESDSEDDFEKECEIFEQGRARLRTAAQNISKKLNARSAKTSETTCTGSTEPCEEGDTDSANKEAVEAESPVQVEKTLGEPRRQCIKKPWTIAERAAVMKHFKNHIYLGKLASVPECQRCLVLEQPVLSRRTTRNIKDFVRNAGKSLMKAKVAEAYSDKPVVLTPQIANPSGSNV</sequence>
<evidence type="ECO:0000259" key="2">
    <source>
        <dbReference type="PROSITE" id="PS50280"/>
    </source>
</evidence>